<name>A0A6P6Y5D1_DERPT</name>
<evidence type="ECO:0000313" key="2">
    <source>
        <dbReference type="RefSeq" id="XP_027200702.1"/>
    </source>
</evidence>
<dbReference type="RefSeq" id="XP_027200702.1">
    <property type="nucleotide sequence ID" value="XM_027344901.1"/>
</dbReference>
<dbReference type="InParanoid" id="A0A6P6Y5D1"/>
<gene>
    <name evidence="2" type="primary">LOC113794769</name>
</gene>
<keyword evidence="1" id="KW-1185">Reference proteome</keyword>
<protein>
    <submittedName>
        <fullName evidence="2">Transcriptional regulator CRZ2-like</fullName>
    </submittedName>
</protein>
<organism evidence="1 2">
    <name type="scientific">Dermatophagoides pteronyssinus</name>
    <name type="common">European house dust mite</name>
    <dbReference type="NCBI Taxonomy" id="6956"/>
    <lineage>
        <taxon>Eukaryota</taxon>
        <taxon>Metazoa</taxon>
        <taxon>Ecdysozoa</taxon>
        <taxon>Arthropoda</taxon>
        <taxon>Chelicerata</taxon>
        <taxon>Arachnida</taxon>
        <taxon>Acari</taxon>
        <taxon>Acariformes</taxon>
        <taxon>Sarcoptiformes</taxon>
        <taxon>Astigmata</taxon>
        <taxon>Psoroptidia</taxon>
        <taxon>Analgoidea</taxon>
        <taxon>Pyroglyphidae</taxon>
        <taxon>Dermatophagoidinae</taxon>
        <taxon>Dermatophagoides</taxon>
    </lineage>
</organism>
<reference evidence="2" key="1">
    <citation type="submission" date="2025-08" db="UniProtKB">
        <authorList>
            <consortium name="RefSeq"/>
        </authorList>
    </citation>
    <scope>IDENTIFICATION</scope>
    <source>
        <strain evidence="2">Airmid</strain>
    </source>
</reference>
<dbReference type="Proteomes" id="UP000515146">
    <property type="component" value="Unplaced"/>
</dbReference>
<proteinExistence type="predicted"/>
<dbReference type="OrthoDB" id="6516193at2759"/>
<dbReference type="AlphaFoldDB" id="A0A6P6Y5D1"/>
<dbReference type="KEGG" id="dpte:113794769"/>
<evidence type="ECO:0000313" key="1">
    <source>
        <dbReference type="Proteomes" id="UP000515146"/>
    </source>
</evidence>
<accession>A0A6P6Y5D1</accession>
<sequence length="254" mass="27920">MDYNDQRRQDKSWNDPPMFSPEQINQAANTGHSNKRYRYPQQQAAAAVPAATAAVNPRSYPNYQAGAMNSYGNYNNTNSSMAPAAYPSVGQPQQQQYPATYSPYPNANPNPTYESTMLPQQQQQNYSPQAINSNPYNNPITSSTVGGYPPQPQTTRAQSIPVLPANNNNNSSGYAAGPVSSMPNPYGTVTESNLVQQPPSTNNTAANPPIGFNLNSIQQQSQQVMPQSLPQPPAPGFNYNHNNPQQQQYPYRQY</sequence>